<organism evidence="2 3">
    <name type="scientific">Yarrowia lipolytica</name>
    <name type="common">Candida lipolytica</name>
    <dbReference type="NCBI Taxonomy" id="4952"/>
    <lineage>
        <taxon>Eukaryota</taxon>
        <taxon>Fungi</taxon>
        <taxon>Dikarya</taxon>
        <taxon>Ascomycota</taxon>
        <taxon>Saccharomycotina</taxon>
        <taxon>Dipodascomycetes</taxon>
        <taxon>Dipodascales</taxon>
        <taxon>Dipodascales incertae sedis</taxon>
        <taxon>Yarrowia</taxon>
    </lineage>
</organism>
<sequence length="249" mass="26162">MLGLALGLVVTDDPTQLAYLETPETNHIFAAYAKIIPSLAAANIVTDAGALALKMGLDIPFVNSQDLSHPPTHEELVEGLRQVLKYSAESGRDWTDAVNPTLPIYAIKWVVGKAPQPYTAEDLKVSRRAVFNMYMAQTIASHAENALDAKIVVNDPDVTVTVSIGPDPSSTIPASSEATSEIPVTSTNQDNQSETSAPAPASSTQDTPSSTTDDGAASTTDTPVSSTDGAPASPLMVLASTPWRVLPLH</sequence>
<accession>A0A1D8N8B0</accession>
<name>A0A1D8N8B0_YARLL</name>
<dbReference type="VEuPathDB" id="FungiDB:YALI1_B23522g"/>
<feature type="compositionally biased region" description="Low complexity" evidence="1">
    <location>
        <begin position="195"/>
        <end position="223"/>
    </location>
</feature>
<dbReference type="VEuPathDB" id="FungiDB:YALI0_B18194g"/>
<dbReference type="EMBL" id="CP017554">
    <property type="protein sequence ID" value="AOW01872.1"/>
    <property type="molecule type" value="Genomic_DNA"/>
</dbReference>
<proteinExistence type="predicted"/>
<feature type="compositionally biased region" description="Polar residues" evidence="1">
    <location>
        <begin position="168"/>
        <end position="194"/>
    </location>
</feature>
<protein>
    <submittedName>
        <fullName evidence="2">Uncharacterized protein</fullName>
    </submittedName>
</protein>
<evidence type="ECO:0000313" key="3">
    <source>
        <dbReference type="Proteomes" id="UP000182444"/>
    </source>
</evidence>
<dbReference type="AlphaFoldDB" id="A0A1D8N8B0"/>
<dbReference type="Proteomes" id="UP000182444">
    <property type="component" value="Chromosome 1B"/>
</dbReference>
<evidence type="ECO:0000313" key="2">
    <source>
        <dbReference type="EMBL" id="AOW01872.1"/>
    </source>
</evidence>
<dbReference type="GeneID" id="94582757"/>
<feature type="region of interest" description="Disordered" evidence="1">
    <location>
        <begin position="164"/>
        <end position="234"/>
    </location>
</feature>
<reference evidence="2 3" key="1">
    <citation type="journal article" date="2016" name="PLoS ONE">
        <title>Sequence Assembly of Yarrowia lipolytica Strain W29/CLIB89 Shows Transposable Element Diversity.</title>
        <authorList>
            <person name="Magnan C."/>
            <person name="Yu J."/>
            <person name="Chang I."/>
            <person name="Jahn E."/>
            <person name="Kanomata Y."/>
            <person name="Wu J."/>
            <person name="Zeller M."/>
            <person name="Oakes M."/>
            <person name="Baldi P."/>
            <person name="Sandmeyer S."/>
        </authorList>
    </citation>
    <scope>NUCLEOTIDE SEQUENCE [LARGE SCALE GENOMIC DNA]</scope>
    <source>
        <strain evidence="3">CLIB89(W29)</strain>
    </source>
</reference>
<gene>
    <name evidence="2" type="ORF">YALI1_B23522g</name>
</gene>
<evidence type="ECO:0000256" key="1">
    <source>
        <dbReference type="SAM" id="MobiDB-lite"/>
    </source>
</evidence>
<dbReference type="RefSeq" id="XP_068138212.1">
    <property type="nucleotide sequence ID" value="XM_068282111.1"/>
</dbReference>